<protein>
    <recommendedName>
        <fullName evidence="5">NlpC/P60 domain-containing protein</fullName>
    </recommendedName>
</protein>
<evidence type="ECO:0000313" key="7">
    <source>
        <dbReference type="Proteomes" id="UP001500466"/>
    </source>
</evidence>
<dbReference type="InterPro" id="IPR008258">
    <property type="entry name" value="Transglycosylase_SLT_dom_1"/>
</dbReference>
<dbReference type="PANTHER" id="PTHR47359">
    <property type="entry name" value="PEPTIDOGLYCAN DL-ENDOPEPTIDASE CWLO"/>
    <property type="match status" value="1"/>
</dbReference>
<dbReference type="CDD" id="cd13399">
    <property type="entry name" value="Slt35-like"/>
    <property type="match status" value="1"/>
</dbReference>
<dbReference type="InterPro" id="IPR038765">
    <property type="entry name" value="Papain-like_cys_pep_sf"/>
</dbReference>
<dbReference type="InterPro" id="IPR051794">
    <property type="entry name" value="PG_Endopeptidase_C40"/>
</dbReference>
<dbReference type="Gene3D" id="3.90.1720.10">
    <property type="entry name" value="endopeptidase domain like (from Nostoc punctiforme)"/>
    <property type="match status" value="1"/>
</dbReference>
<dbReference type="Gene3D" id="1.10.530.10">
    <property type="match status" value="1"/>
</dbReference>
<evidence type="ECO:0000256" key="4">
    <source>
        <dbReference type="ARBA" id="ARBA00022807"/>
    </source>
</evidence>
<evidence type="ECO:0000256" key="3">
    <source>
        <dbReference type="ARBA" id="ARBA00022801"/>
    </source>
</evidence>
<gene>
    <name evidence="6" type="ORF">GCM10023205_71150</name>
</gene>
<dbReference type="PANTHER" id="PTHR47359:SF3">
    <property type="entry name" value="NLP_P60 DOMAIN-CONTAINING PROTEIN-RELATED"/>
    <property type="match status" value="1"/>
</dbReference>
<proteinExistence type="inferred from homology"/>
<reference evidence="7" key="1">
    <citation type="journal article" date="2019" name="Int. J. Syst. Evol. Microbiol.">
        <title>The Global Catalogue of Microorganisms (GCM) 10K type strain sequencing project: providing services to taxonomists for standard genome sequencing and annotation.</title>
        <authorList>
            <consortium name="The Broad Institute Genomics Platform"/>
            <consortium name="The Broad Institute Genome Sequencing Center for Infectious Disease"/>
            <person name="Wu L."/>
            <person name="Ma J."/>
        </authorList>
    </citation>
    <scope>NUCLEOTIDE SEQUENCE [LARGE SCALE GENOMIC DNA]</scope>
    <source>
        <strain evidence="7">JCM 17986</strain>
    </source>
</reference>
<keyword evidence="3" id="KW-0378">Hydrolase</keyword>
<name>A0ABP9I830_9ACTN</name>
<dbReference type="EMBL" id="BAABHS010000038">
    <property type="protein sequence ID" value="GAA4989740.1"/>
    <property type="molecule type" value="Genomic_DNA"/>
</dbReference>
<dbReference type="SUPFAM" id="SSF53955">
    <property type="entry name" value="Lysozyme-like"/>
    <property type="match status" value="1"/>
</dbReference>
<sequence length="332" mass="35335">MKVIDYVGLSEAAKKGMHYSKVVINAITAAAQQPACDLVSPALLAAQLTQESNANTDPPDSSAGAQGISQFMPGTWNDLVARGRAVDGNGDKKYDIRDPQDAIPTQAYFDCEVAEKVANVPGDRIDNMLAAYNAGPGAVIKAGGVPPYGETQKYVKNIRTNMETYATQIVASDTSPASTIGLEIVRQARQEIGLPYIWGGGDKNGPTGGGFDCSGLVLYAVYQARRAMHIQPDVPLAHYTGYQVKDGTGQPVADRAQMQPGDAIYIWAENSGRGDAAPKSDPVHVVIWTGSVRDPKTGATTDIIEAPRPGRNVRAATLSQYAGRQIAIRRFS</sequence>
<dbReference type="Pfam" id="PF01464">
    <property type="entry name" value="SLT"/>
    <property type="match status" value="1"/>
</dbReference>
<keyword evidence="2" id="KW-0645">Protease</keyword>
<comment type="caution">
    <text evidence="6">The sequence shown here is derived from an EMBL/GenBank/DDBJ whole genome shotgun (WGS) entry which is preliminary data.</text>
</comment>
<dbReference type="Pfam" id="PF00877">
    <property type="entry name" value="NLPC_P60"/>
    <property type="match status" value="1"/>
</dbReference>
<dbReference type="InterPro" id="IPR023346">
    <property type="entry name" value="Lysozyme-like_dom_sf"/>
</dbReference>
<dbReference type="InterPro" id="IPR000064">
    <property type="entry name" value="NLP_P60_dom"/>
</dbReference>
<dbReference type="PROSITE" id="PS51935">
    <property type="entry name" value="NLPC_P60"/>
    <property type="match status" value="1"/>
</dbReference>
<evidence type="ECO:0000313" key="6">
    <source>
        <dbReference type="EMBL" id="GAA4989740.1"/>
    </source>
</evidence>
<organism evidence="6 7">
    <name type="scientific">Yinghuangia aomiensis</name>
    <dbReference type="NCBI Taxonomy" id="676205"/>
    <lineage>
        <taxon>Bacteria</taxon>
        <taxon>Bacillati</taxon>
        <taxon>Actinomycetota</taxon>
        <taxon>Actinomycetes</taxon>
        <taxon>Kitasatosporales</taxon>
        <taxon>Streptomycetaceae</taxon>
        <taxon>Yinghuangia</taxon>
    </lineage>
</organism>
<feature type="domain" description="NlpC/P60" evidence="5">
    <location>
        <begin position="178"/>
        <end position="332"/>
    </location>
</feature>
<dbReference type="SUPFAM" id="SSF54001">
    <property type="entry name" value="Cysteine proteinases"/>
    <property type="match status" value="1"/>
</dbReference>
<evidence type="ECO:0000256" key="1">
    <source>
        <dbReference type="ARBA" id="ARBA00007074"/>
    </source>
</evidence>
<dbReference type="Proteomes" id="UP001500466">
    <property type="component" value="Unassembled WGS sequence"/>
</dbReference>
<keyword evidence="7" id="KW-1185">Reference proteome</keyword>
<accession>A0ABP9I830</accession>
<evidence type="ECO:0000256" key="2">
    <source>
        <dbReference type="ARBA" id="ARBA00022670"/>
    </source>
</evidence>
<evidence type="ECO:0000259" key="5">
    <source>
        <dbReference type="PROSITE" id="PS51935"/>
    </source>
</evidence>
<keyword evidence="4" id="KW-0788">Thiol protease</keyword>
<comment type="similarity">
    <text evidence="1">Belongs to the peptidase C40 family.</text>
</comment>